<dbReference type="UniPathway" id="UPA00060"/>
<reference evidence="11 14" key="1">
    <citation type="submission" date="2018-02" db="EMBL/GenBank/DDBJ databases">
        <authorList>
            <person name="Rodrigo-Torres L."/>
            <person name="Arahal R. D."/>
            <person name="Lucena T."/>
        </authorList>
    </citation>
    <scope>NUCLEOTIDE SEQUENCE [LARGE SCALE GENOMIC DNA]</scope>
    <source>
        <strain evidence="11 14">CECT 8486</strain>
    </source>
</reference>
<gene>
    <name evidence="12" type="primary">tenA</name>
    <name evidence="11" type="ORF">LES8486_00022</name>
    <name evidence="12" type="ORF">LES9216_00169</name>
</gene>
<protein>
    <recommendedName>
        <fullName evidence="6 9">Aminopyrimidine aminohydrolase</fullName>
        <ecNumber evidence="5 9">3.5.99.2</ecNumber>
    </recommendedName>
</protein>
<dbReference type="InterPro" id="IPR016084">
    <property type="entry name" value="Haem_Oase-like_multi-hlx"/>
</dbReference>
<dbReference type="GO" id="GO:0009228">
    <property type="term" value="P:thiamine biosynthetic process"/>
    <property type="evidence" value="ECO:0007669"/>
    <property type="project" value="UniProtKB-KW"/>
</dbReference>
<dbReference type="GO" id="GO:0009229">
    <property type="term" value="P:thiamine diphosphate biosynthetic process"/>
    <property type="evidence" value="ECO:0007669"/>
    <property type="project" value="UniProtKB-UniPathway"/>
</dbReference>
<dbReference type="Gene3D" id="1.20.910.10">
    <property type="entry name" value="Heme oxygenase-like"/>
    <property type="match status" value="1"/>
</dbReference>
<dbReference type="CDD" id="cd19360">
    <property type="entry name" value="TenA_C_SaTenA-like"/>
    <property type="match status" value="1"/>
</dbReference>
<dbReference type="Proteomes" id="UP000237923">
    <property type="component" value="Unassembled WGS sequence"/>
</dbReference>
<dbReference type="InterPro" id="IPR050967">
    <property type="entry name" value="Thiamine_Salvage_TenA"/>
</dbReference>
<evidence type="ECO:0000313" key="14">
    <source>
        <dbReference type="Proteomes" id="UP000239237"/>
    </source>
</evidence>
<keyword evidence="9 12" id="KW-0378">Hydrolase</keyword>
<dbReference type="GeneID" id="99674606"/>
<dbReference type="Proteomes" id="UP000239237">
    <property type="component" value="Unassembled WGS sequence"/>
</dbReference>
<evidence type="ECO:0000256" key="9">
    <source>
        <dbReference type="RuleBase" id="RU363093"/>
    </source>
</evidence>
<proteinExistence type="inferred from homology"/>
<organism evidence="12 13">
    <name type="scientific">Leuconostoc suionicum</name>
    <dbReference type="NCBI Taxonomy" id="1511761"/>
    <lineage>
        <taxon>Bacteria</taxon>
        <taxon>Bacillati</taxon>
        <taxon>Bacillota</taxon>
        <taxon>Bacilli</taxon>
        <taxon>Lactobacillales</taxon>
        <taxon>Lactobacillaceae</taxon>
        <taxon>Leuconostoc</taxon>
    </lineage>
</organism>
<evidence type="ECO:0000256" key="3">
    <source>
        <dbReference type="ARBA" id="ARBA00010264"/>
    </source>
</evidence>
<dbReference type="EMBL" id="OKQU01000001">
    <property type="protein sequence ID" value="SPE06281.1"/>
    <property type="molecule type" value="Genomic_DNA"/>
</dbReference>
<evidence type="ECO:0000256" key="1">
    <source>
        <dbReference type="ARBA" id="ARBA00001881"/>
    </source>
</evidence>
<evidence type="ECO:0000256" key="6">
    <source>
        <dbReference type="ARBA" id="ARBA00013647"/>
    </source>
</evidence>
<comment type="subunit">
    <text evidence="4">Homotetramer.</text>
</comment>
<evidence type="ECO:0000256" key="7">
    <source>
        <dbReference type="ARBA" id="ARBA00022977"/>
    </source>
</evidence>
<dbReference type="EMBL" id="OKQR01000001">
    <property type="protein sequence ID" value="SPD91056.1"/>
    <property type="molecule type" value="Genomic_DNA"/>
</dbReference>
<comment type="catalytic activity">
    <reaction evidence="8 9">
        <text>thiamine + H2O = 5-(2-hydroxyethyl)-4-methylthiazole + 4-amino-5-hydroxymethyl-2-methylpyrimidine + H(+)</text>
        <dbReference type="Rhea" id="RHEA:17509"/>
        <dbReference type="ChEBI" id="CHEBI:15377"/>
        <dbReference type="ChEBI" id="CHEBI:15378"/>
        <dbReference type="ChEBI" id="CHEBI:16892"/>
        <dbReference type="ChEBI" id="CHEBI:17957"/>
        <dbReference type="ChEBI" id="CHEBI:18385"/>
        <dbReference type="EC" id="3.5.99.2"/>
    </reaction>
</comment>
<comment type="similarity">
    <text evidence="3 9">Belongs to the TenA family.</text>
</comment>
<reference evidence="12 13" key="2">
    <citation type="submission" date="2018-02" db="EMBL/GenBank/DDBJ databases">
        <authorList>
            <person name="Cohen D.B."/>
            <person name="Kent A.D."/>
        </authorList>
    </citation>
    <scope>NUCLEOTIDE SEQUENCE [LARGE SCALE GENOMIC DNA]</scope>
    <source>
        <strain evidence="12 13">CECT 9216</strain>
    </source>
</reference>
<dbReference type="EC" id="3.5.99.2" evidence="5 9"/>
<dbReference type="Pfam" id="PF03070">
    <property type="entry name" value="TENA_THI-4"/>
    <property type="match status" value="1"/>
</dbReference>
<keyword evidence="7 9" id="KW-0784">Thiamine biosynthesis</keyword>
<comment type="function">
    <text evidence="9">Catalyzes an amino-pyrimidine hydrolysis reaction at the C5' of the pyrimidine moiety of thiamine compounds, a reaction that is part of a thiamine salvage pathway.</text>
</comment>
<comment type="catalytic activity">
    <reaction evidence="1 9">
        <text>4-amino-5-aminomethyl-2-methylpyrimidine + H2O = 4-amino-5-hydroxymethyl-2-methylpyrimidine + NH4(+)</text>
        <dbReference type="Rhea" id="RHEA:31799"/>
        <dbReference type="ChEBI" id="CHEBI:15377"/>
        <dbReference type="ChEBI" id="CHEBI:16892"/>
        <dbReference type="ChEBI" id="CHEBI:28938"/>
        <dbReference type="ChEBI" id="CHEBI:63416"/>
        <dbReference type="EC" id="3.5.99.2"/>
    </reaction>
</comment>
<evidence type="ECO:0000256" key="8">
    <source>
        <dbReference type="ARBA" id="ARBA00048337"/>
    </source>
</evidence>
<name>A0A2N9K7I2_9LACO</name>
<dbReference type="GO" id="GO:0005829">
    <property type="term" value="C:cytosol"/>
    <property type="evidence" value="ECO:0007669"/>
    <property type="project" value="TreeGrafter"/>
</dbReference>
<evidence type="ECO:0000313" key="13">
    <source>
        <dbReference type="Proteomes" id="UP000237923"/>
    </source>
</evidence>
<dbReference type="PANTHER" id="PTHR43198:SF2">
    <property type="entry name" value="SI:CH1073-67J19.1-RELATED"/>
    <property type="match status" value="1"/>
</dbReference>
<dbReference type="SUPFAM" id="SSF48613">
    <property type="entry name" value="Heme oxygenase-like"/>
    <property type="match status" value="1"/>
</dbReference>
<comment type="pathway">
    <text evidence="2 9">Cofactor biosynthesis; thiamine diphosphate biosynthesis.</text>
</comment>
<sequence length="234" mass="27550">MFSEELRTQAAPIMTAIHDHAFVRGIADGYVPREALIFYVEQDFQYLSEFIKIYANAITKLTDRNEMKFFADSIDFILNSEIHPHHVFCEVAGVEYERLQHATPTPKAYLYESHMYRAADTGSLLNILAAFQACPWTYNEIAKKQVREKANTNDNPFKSWIDFYDNADDDSEVSLSDKIFEWIDRLAENATTQQRQQAKQFFLKSCELEWQFWEQAYHQEDWRFKDVLNQANTL</sequence>
<dbReference type="AlphaFoldDB" id="A0A2N9K7I2"/>
<evidence type="ECO:0000313" key="12">
    <source>
        <dbReference type="EMBL" id="SPE06281.1"/>
    </source>
</evidence>
<feature type="domain" description="Thiaminase-2/PQQC" evidence="10">
    <location>
        <begin position="9"/>
        <end position="217"/>
    </location>
</feature>
<evidence type="ECO:0000256" key="2">
    <source>
        <dbReference type="ARBA" id="ARBA00004948"/>
    </source>
</evidence>
<dbReference type="RefSeq" id="WP_081371182.1">
    <property type="nucleotide sequence ID" value="NZ_AP017935.1"/>
</dbReference>
<dbReference type="PANTHER" id="PTHR43198">
    <property type="entry name" value="BIFUNCTIONAL TH2 PROTEIN"/>
    <property type="match status" value="1"/>
</dbReference>
<dbReference type="GO" id="GO:0050334">
    <property type="term" value="F:thiaminase activity"/>
    <property type="evidence" value="ECO:0007669"/>
    <property type="project" value="UniProtKB-EC"/>
</dbReference>
<dbReference type="NCBIfam" id="TIGR04306">
    <property type="entry name" value="salvage_TenA"/>
    <property type="match status" value="1"/>
</dbReference>
<dbReference type="InterPro" id="IPR027574">
    <property type="entry name" value="Thiaminase_II"/>
</dbReference>
<keyword evidence="14" id="KW-1185">Reference proteome</keyword>
<evidence type="ECO:0000313" key="11">
    <source>
        <dbReference type="EMBL" id="SPD91056.1"/>
    </source>
</evidence>
<dbReference type="InterPro" id="IPR004305">
    <property type="entry name" value="Thiaminase-2/PQQC"/>
</dbReference>
<evidence type="ECO:0000256" key="5">
    <source>
        <dbReference type="ARBA" id="ARBA00012684"/>
    </source>
</evidence>
<evidence type="ECO:0000256" key="4">
    <source>
        <dbReference type="ARBA" id="ARBA00011881"/>
    </source>
</evidence>
<evidence type="ECO:0000259" key="10">
    <source>
        <dbReference type="Pfam" id="PF03070"/>
    </source>
</evidence>
<accession>A0A2N9K7I2</accession>